<evidence type="ECO:0000313" key="7">
    <source>
        <dbReference type="Proteomes" id="UP000267250"/>
    </source>
</evidence>
<protein>
    <recommendedName>
        <fullName evidence="4">Uncharacterized methyltransferase BBF96_14650</fullName>
        <ecNumber evidence="4">2.1.1.-</ecNumber>
    </recommendedName>
</protein>
<dbReference type="SUPFAM" id="SSF53335">
    <property type="entry name" value="S-adenosyl-L-methionine-dependent methyltransferases"/>
    <property type="match status" value="1"/>
</dbReference>
<dbReference type="InterPro" id="IPR041698">
    <property type="entry name" value="Methyltransf_25"/>
</dbReference>
<dbReference type="Gene3D" id="3.40.50.150">
    <property type="entry name" value="Vaccinia Virus protein VP39"/>
    <property type="match status" value="1"/>
</dbReference>
<dbReference type="GO" id="GO:0032259">
    <property type="term" value="P:methylation"/>
    <property type="evidence" value="ECO:0007669"/>
    <property type="project" value="UniProtKB-KW"/>
</dbReference>
<evidence type="ECO:0000256" key="1">
    <source>
        <dbReference type="ARBA" id="ARBA00022603"/>
    </source>
</evidence>
<keyword evidence="3 4" id="KW-0949">S-adenosyl-L-methionine</keyword>
<dbReference type="AlphaFoldDB" id="A0A3S9T1M6"/>
<evidence type="ECO:0000256" key="4">
    <source>
        <dbReference type="HAMAP-Rule" id="MF_02100"/>
    </source>
</evidence>
<reference evidence="6 7" key="1">
    <citation type="submission" date="2016-07" db="EMBL/GenBank/DDBJ databases">
        <title>Genome and transcriptome analysis of iron-reducing fermentative bacteria Anoxybacter fermentans.</title>
        <authorList>
            <person name="Zeng X."/>
            <person name="Shao Z."/>
        </authorList>
    </citation>
    <scope>NUCLEOTIDE SEQUENCE [LARGE SCALE GENOMIC DNA]</scope>
    <source>
        <strain evidence="6 7">DY22613</strain>
    </source>
</reference>
<feature type="domain" description="Methyltransferase" evidence="5">
    <location>
        <begin position="53"/>
        <end position="143"/>
    </location>
</feature>
<sequence length="221" mass="25635">MMPRFETIFAKWAANYDDTVLKNPGEYHEVFEGYTRILATIVEKLKQPKKGKVIDIGTGTGNLAGFLIKAGFQVMAIEPSKEMRKIAKRKFPELEIYEGDFLNFPEKLRKVHGIVSSYAFHHLTDEEKADAIRNFNQHLVMGGQVIFADTVYENLKFKEELLRDTKARGYMGLLKDLKREYYTTIDVLKNQFTAAGFEVEFTRMNKFVWIMDAKKIKEVEN</sequence>
<keyword evidence="1 4" id="KW-0489">Methyltransferase</keyword>
<dbReference type="EMBL" id="CP016379">
    <property type="protein sequence ID" value="AZR74516.1"/>
    <property type="molecule type" value="Genomic_DNA"/>
</dbReference>
<comment type="similarity">
    <text evidence="4">Belongs to the methyltransferase superfamily. YrrT family.</text>
</comment>
<dbReference type="Pfam" id="PF13649">
    <property type="entry name" value="Methyltransf_25"/>
    <property type="match status" value="1"/>
</dbReference>
<evidence type="ECO:0000256" key="2">
    <source>
        <dbReference type="ARBA" id="ARBA00022679"/>
    </source>
</evidence>
<evidence type="ECO:0000256" key="3">
    <source>
        <dbReference type="ARBA" id="ARBA00022691"/>
    </source>
</evidence>
<name>A0A3S9T1M6_9FIRM</name>
<gene>
    <name evidence="6" type="ORF">BBF96_14650</name>
</gene>
<accession>A0A3S9T1M6</accession>
<feature type="binding site" evidence="4">
    <location>
        <position position="57"/>
    </location>
    <ligand>
        <name>S-adenosyl-L-methionine</name>
        <dbReference type="ChEBI" id="CHEBI:59789"/>
    </ligand>
</feature>
<evidence type="ECO:0000259" key="5">
    <source>
        <dbReference type="Pfam" id="PF13649"/>
    </source>
</evidence>
<dbReference type="GO" id="GO:0008757">
    <property type="term" value="F:S-adenosylmethionine-dependent methyltransferase activity"/>
    <property type="evidence" value="ECO:0007669"/>
    <property type="project" value="UniProtKB-UniRule"/>
</dbReference>
<evidence type="ECO:0000313" key="6">
    <source>
        <dbReference type="EMBL" id="AZR74516.1"/>
    </source>
</evidence>
<proteinExistence type="inferred from homology"/>
<dbReference type="EC" id="2.1.1.-" evidence="4"/>
<dbReference type="InterPro" id="IPR029063">
    <property type="entry name" value="SAM-dependent_MTases_sf"/>
</dbReference>
<organism evidence="6 7">
    <name type="scientific">Anoxybacter fermentans</name>
    <dbReference type="NCBI Taxonomy" id="1323375"/>
    <lineage>
        <taxon>Bacteria</taxon>
        <taxon>Bacillati</taxon>
        <taxon>Bacillota</taxon>
        <taxon>Clostridia</taxon>
        <taxon>Halanaerobiales</taxon>
        <taxon>Anoxybacter</taxon>
    </lineage>
</organism>
<comment type="function">
    <text evidence="4">Could be a S-adenosyl-L-methionine-dependent methyltransferase.</text>
</comment>
<keyword evidence="2 4" id="KW-0808">Transferase</keyword>
<dbReference type="InterPro" id="IPR023553">
    <property type="entry name" value="Uncharacterised_MeTfrase_YrrT"/>
</dbReference>
<dbReference type="CDD" id="cd02440">
    <property type="entry name" value="AdoMet_MTases"/>
    <property type="match status" value="1"/>
</dbReference>
<feature type="binding site" evidence="4">
    <location>
        <position position="100"/>
    </location>
    <ligand>
        <name>S-adenosyl-L-methionine</name>
        <dbReference type="ChEBI" id="CHEBI:59789"/>
    </ligand>
</feature>
<keyword evidence="7" id="KW-1185">Reference proteome</keyword>
<dbReference type="Proteomes" id="UP000267250">
    <property type="component" value="Chromosome"/>
</dbReference>
<dbReference type="OrthoDB" id="122388at2"/>
<feature type="binding site" evidence="4">
    <location>
        <position position="78"/>
    </location>
    <ligand>
        <name>S-adenosyl-L-methionine</name>
        <dbReference type="ChEBI" id="CHEBI:59789"/>
    </ligand>
</feature>
<dbReference type="HAMAP" id="MF_02100">
    <property type="entry name" value="Methyltr_YrrT"/>
    <property type="match status" value="1"/>
</dbReference>
<dbReference type="PANTHER" id="PTHR43861">
    <property type="entry name" value="TRANS-ACONITATE 2-METHYLTRANSFERASE-RELATED"/>
    <property type="match status" value="1"/>
</dbReference>
<dbReference type="KEGG" id="aft:BBF96_14650"/>